<dbReference type="Proteomes" id="UP000576225">
    <property type="component" value="Unassembled WGS sequence"/>
</dbReference>
<evidence type="ECO:0000313" key="3">
    <source>
        <dbReference type="Proteomes" id="UP000576225"/>
    </source>
</evidence>
<protein>
    <submittedName>
        <fullName evidence="2">Sigma-70 family RNA polymerase sigma factor</fullName>
    </submittedName>
</protein>
<dbReference type="EMBL" id="JABAEW010000002">
    <property type="protein sequence ID" value="NMD85237.1"/>
    <property type="molecule type" value="Genomic_DNA"/>
</dbReference>
<dbReference type="GO" id="GO:0006352">
    <property type="term" value="P:DNA-templated transcription initiation"/>
    <property type="evidence" value="ECO:0007669"/>
    <property type="project" value="InterPro"/>
</dbReference>
<dbReference type="InterPro" id="IPR007627">
    <property type="entry name" value="RNA_pol_sigma70_r2"/>
</dbReference>
<evidence type="ECO:0000259" key="1">
    <source>
        <dbReference type="Pfam" id="PF04542"/>
    </source>
</evidence>
<feature type="domain" description="RNA polymerase sigma-70 region 2" evidence="1">
    <location>
        <begin position="21"/>
        <end position="76"/>
    </location>
</feature>
<reference evidence="2 3" key="1">
    <citation type="submission" date="2020-04" db="EMBL/GenBank/DDBJ databases">
        <authorList>
            <person name="Hitch T.C.A."/>
            <person name="Wylensek D."/>
            <person name="Clavel T."/>
        </authorList>
    </citation>
    <scope>NUCLEOTIDE SEQUENCE [LARGE SCALE GENOMIC DNA]</scope>
    <source>
        <strain evidence="2 3">COR2-253-APC-1A</strain>
    </source>
</reference>
<dbReference type="GO" id="GO:0003700">
    <property type="term" value="F:DNA-binding transcription factor activity"/>
    <property type="evidence" value="ECO:0007669"/>
    <property type="project" value="InterPro"/>
</dbReference>
<dbReference type="InterPro" id="IPR013325">
    <property type="entry name" value="RNA_pol_sigma_r2"/>
</dbReference>
<dbReference type="InterPro" id="IPR014284">
    <property type="entry name" value="RNA_pol_sigma-70_dom"/>
</dbReference>
<gene>
    <name evidence="2" type="ORF">HF882_01420</name>
</gene>
<comment type="caution">
    <text evidence="2">The sequence shown here is derived from an EMBL/GenBank/DDBJ whole genome shotgun (WGS) entry which is preliminary data.</text>
</comment>
<dbReference type="Pfam" id="PF04542">
    <property type="entry name" value="Sigma70_r2"/>
    <property type="match status" value="1"/>
</dbReference>
<organism evidence="2 3">
    <name type="scientific">Victivallis vadensis</name>
    <dbReference type="NCBI Taxonomy" id="172901"/>
    <lineage>
        <taxon>Bacteria</taxon>
        <taxon>Pseudomonadati</taxon>
        <taxon>Lentisphaerota</taxon>
        <taxon>Lentisphaeria</taxon>
        <taxon>Victivallales</taxon>
        <taxon>Victivallaceae</taxon>
        <taxon>Victivallis</taxon>
    </lineage>
</organism>
<dbReference type="Gene3D" id="1.10.1740.10">
    <property type="match status" value="1"/>
</dbReference>
<proteinExistence type="predicted"/>
<dbReference type="SUPFAM" id="SSF88946">
    <property type="entry name" value="Sigma2 domain of RNA polymerase sigma factors"/>
    <property type="match status" value="1"/>
</dbReference>
<sequence>MNNAIPEVGPDSAINPEVINHVKAVAASMIGHAAFQKCDFDDICQDLFQQIILATPKFDPAKSSFTTYACQIADRYKNRIYRERIYDKRDIPTIPFENSGDEPSQFEIDTASNNVEQAMLRNDVLAFIAQLPEKQRRFCQNIMDGFSKRKAAKMAGIKWGDEYQDVIRRLRFKLKNAGF</sequence>
<accession>A0A848ASY3</accession>
<evidence type="ECO:0000313" key="2">
    <source>
        <dbReference type="EMBL" id="NMD85237.1"/>
    </source>
</evidence>
<name>A0A848ASY3_9BACT</name>
<dbReference type="AlphaFoldDB" id="A0A848ASY3"/>
<dbReference type="RefSeq" id="WP_168961308.1">
    <property type="nucleotide sequence ID" value="NZ_CALXNT010000088.1"/>
</dbReference>
<dbReference type="NCBIfam" id="TIGR02937">
    <property type="entry name" value="sigma70-ECF"/>
    <property type="match status" value="1"/>
</dbReference>